<feature type="compositionally biased region" description="Pro residues" evidence="1">
    <location>
        <begin position="261"/>
        <end position="270"/>
    </location>
</feature>
<comment type="caution">
    <text evidence="2">The sequence shown here is derived from an EMBL/GenBank/DDBJ whole genome shotgun (WGS) entry which is preliminary data.</text>
</comment>
<dbReference type="Proteomes" id="UP000735302">
    <property type="component" value="Unassembled WGS sequence"/>
</dbReference>
<keyword evidence="3" id="KW-1185">Reference proteome</keyword>
<feature type="region of interest" description="Disordered" evidence="1">
    <location>
        <begin position="236"/>
        <end position="270"/>
    </location>
</feature>
<name>A0AAV4BWT4_9GAST</name>
<dbReference type="AlphaFoldDB" id="A0AAV4BWT4"/>
<accession>A0AAV4BWT4</accession>
<feature type="compositionally biased region" description="Basic residues" evidence="1">
    <location>
        <begin position="247"/>
        <end position="260"/>
    </location>
</feature>
<organism evidence="2 3">
    <name type="scientific">Plakobranchus ocellatus</name>
    <dbReference type="NCBI Taxonomy" id="259542"/>
    <lineage>
        <taxon>Eukaryota</taxon>
        <taxon>Metazoa</taxon>
        <taxon>Spiralia</taxon>
        <taxon>Lophotrochozoa</taxon>
        <taxon>Mollusca</taxon>
        <taxon>Gastropoda</taxon>
        <taxon>Heterobranchia</taxon>
        <taxon>Euthyneura</taxon>
        <taxon>Panpulmonata</taxon>
        <taxon>Sacoglossa</taxon>
        <taxon>Placobranchoidea</taxon>
        <taxon>Plakobranchidae</taxon>
        <taxon>Plakobranchus</taxon>
    </lineage>
</organism>
<evidence type="ECO:0000313" key="3">
    <source>
        <dbReference type="Proteomes" id="UP000735302"/>
    </source>
</evidence>
<gene>
    <name evidence="2" type="ORF">PoB_005029200</name>
</gene>
<protein>
    <submittedName>
        <fullName evidence="2">Polyprotein</fullName>
    </submittedName>
</protein>
<sequence>MIIDDIRNKEDSTRVQKAVQQPQQGQWTNWDTAIQRSLTWNDIWHMAPLRISFLIRSVYDLLPSNANLVRWGKKDDPTGPLCQGRQTTEHVLSSCKVALSQGRYTSRHNRVLQELASIRFQRTKTTIAIAEVLESDIENKYLLTFLPNVKSAYRDIDSKPLSYKFTQILLSFDIILFLRGLLPLSPFPSPPPTPLHPLSPKHPRGVSGIVNGDPIKRSAWTPLSRVRACHRRPGLAKGLKSPWLHTQKNKKLPTNHHRPHPPPPLAPPQL</sequence>
<evidence type="ECO:0000313" key="2">
    <source>
        <dbReference type="EMBL" id="GFO23787.1"/>
    </source>
</evidence>
<dbReference type="EMBL" id="BLXT01005528">
    <property type="protein sequence ID" value="GFO23787.1"/>
    <property type="molecule type" value="Genomic_DNA"/>
</dbReference>
<evidence type="ECO:0000256" key="1">
    <source>
        <dbReference type="SAM" id="MobiDB-lite"/>
    </source>
</evidence>
<reference evidence="2 3" key="1">
    <citation type="journal article" date="2021" name="Elife">
        <title>Chloroplast acquisition without the gene transfer in kleptoplastic sea slugs, Plakobranchus ocellatus.</title>
        <authorList>
            <person name="Maeda T."/>
            <person name="Takahashi S."/>
            <person name="Yoshida T."/>
            <person name="Shimamura S."/>
            <person name="Takaki Y."/>
            <person name="Nagai Y."/>
            <person name="Toyoda A."/>
            <person name="Suzuki Y."/>
            <person name="Arimoto A."/>
            <person name="Ishii H."/>
            <person name="Satoh N."/>
            <person name="Nishiyama T."/>
            <person name="Hasebe M."/>
            <person name="Maruyama T."/>
            <person name="Minagawa J."/>
            <person name="Obokata J."/>
            <person name="Shigenobu S."/>
        </authorList>
    </citation>
    <scope>NUCLEOTIDE SEQUENCE [LARGE SCALE GENOMIC DNA]</scope>
</reference>
<proteinExistence type="predicted"/>